<comment type="similarity">
    <text evidence="1 3">Belongs to the ETS family.</text>
</comment>
<accession>A0A6A5GX91</accession>
<dbReference type="GeneID" id="9817235"/>
<dbReference type="GO" id="GO:0030154">
    <property type="term" value="P:cell differentiation"/>
    <property type="evidence" value="ECO:0007669"/>
    <property type="project" value="TreeGrafter"/>
</dbReference>
<evidence type="ECO:0000313" key="6">
    <source>
        <dbReference type="Proteomes" id="UP000483820"/>
    </source>
</evidence>
<dbReference type="InterPro" id="IPR036390">
    <property type="entry name" value="WH_DNA-bd_sf"/>
</dbReference>
<evidence type="ECO:0000256" key="3">
    <source>
        <dbReference type="RuleBase" id="RU004019"/>
    </source>
</evidence>
<evidence type="ECO:0000313" key="5">
    <source>
        <dbReference type="EMBL" id="KAF1759246.1"/>
    </source>
</evidence>
<dbReference type="InterPro" id="IPR000418">
    <property type="entry name" value="Ets_dom"/>
</dbReference>
<dbReference type="InterPro" id="IPR046328">
    <property type="entry name" value="ETS_fam"/>
</dbReference>
<name>A0A6A5GX91_CAERE</name>
<dbReference type="RefSeq" id="XP_003099024.2">
    <property type="nucleotide sequence ID" value="XM_003098976.2"/>
</dbReference>
<evidence type="ECO:0000256" key="1">
    <source>
        <dbReference type="ARBA" id="ARBA00005562"/>
    </source>
</evidence>
<comment type="caution">
    <text evidence="5">The sequence shown here is derived from an EMBL/GenBank/DDBJ whole genome shotgun (WGS) entry which is preliminary data.</text>
</comment>
<dbReference type="PROSITE" id="PS00346">
    <property type="entry name" value="ETS_DOMAIN_2"/>
    <property type="match status" value="1"/>
</dbReference>
<comment type="subcellular location">
    <subcellularLocation>
        <location evidence="3">Nucleus</location>
    </subcellularLocation>
</comment>
<dbReference type="AlphaFoldDB" id="A0A6A5GX91"/>
<dbReference type="SMART" id="SM00413">
    <property type="entry name" value="ETS"/>
    <property type="match status" value="1"/>
</dbReference>
<proteinExistence type="inferred from homology"/>
<protein>
    <recommendedName>
        <fullName evidence="4">ETS domain-containing protein</fullName>
    </recommendedName>
</protein>
<feature type="domain" description="ETS" evidence="4">
    <location>
        <begin position="24"/>
        <end position="106"/>
    </location>
</feature>
<evidence type="ECO:0000256" key="2">
    <source>
        <dbReference type="ARBA" id="ARBA00023125"/>
    </source>
</evidence>
<evidence type="ECO:0000259" key="4">
    <source>
        <dbReference type="PROSITE" id="PS50061"/>
    </source>
</evidence>
<dbReference type="PROSITE" id="PS50061">
    <property type="entry name" value="ETS_DOMAIN_3"/>
    <property type="match status" value="1"/>
</dbReference>
<dbReference type="PRINTS" id="PR00454">
    <property type="entry name" value="ETSDOMAIN"/>
</dbReference>
<organism evidence="5 6">
    <name type="scientific">Caenorhabditis remanei</name>
    <name type="common">Caenorhabditis vulgaris</name>
    <dbReference type="NCBI Taxonomy" id="31234"/>
    <lineage>
        <taxon>Eukaryota</taxon>
        <taxon>Metazoa</taxon>
        <taxon>Ecdysozoa</taxon>
        <taxon>Nematoda</taxon>
        <taxon>Chromadorea</taxon>
        <taxon>Rhabditida</taxon>
        <taxon>Rhabditina</taxon>
        <taxon>Rhabditomorpha</taxon>
        <taxon>Rhabditoidea</taxon>
        <taxon>Rhabditidae</taxon>
        <taxon>Peloderinae</taxon>
        <taxon>Caenorhabditis</taxon>
    </lineage>
</organism>
<dbReference type="CTD" id="9817235"/>
<dbReference type="Gene3D" id="1.10.10.10">
    <property type="entry name" value="Winged helix-like DNA-binding domain superfamily/Winged helix DNA-binding domain"/>
    <property type="match status" value="1"/>
</dbReference>
<reference evidence="5 6" key="1">
    <citation type="submission" date="2019-12" db="EMBL/GenBank/DDBJ databases">
        <title>Chromosome-level assembly of the Caenorhabditis remanei genome.</title>
        <authorList>
            <person name="Teterina A.A."/>
            <person name="Willis J.H."/>
            <person name="Phillips P.C."/>
        </authorList>
    </citation>
    <scope>NUCLEOTIDE SEQUENCE [LARGE SCALE GENOMIC DNA]</scope>
    <source>
        <strain evidence="5 6">PX506</strain>
        <tissue evidence="5">Whole organism</tissue>
    </source>
</reference>
<dbReference type="GO" id="GO:0043565">
    <property type="term" value="F:sequence-specific DNA binding"/>
    <property type="evidence" value="ECO:0007669"/>
    <property type="project" value="InterPro"/>
</dbReference>
<dbReference type="GO" id="GO:0005634">
    <property type="term" value="C:nucleus"/>
    <property type="evidence" value="ECO:0007669"/>
    <property type="project" value="UniProtKB-SubCell"/>
</dbReference>
<dbReference type="KEGG" id="crq:GCK72_015709"/>
<dbReference type="Proteomes" id="UP000483820">
    <property type="component" value="Chromosome IV"/>
</dbReference>
<dbReference type="EMBL" id="WUAV01000004">
    <property type="protein sequence ID" value="KAF1759246.1"/>
    <property type="molecule type" value="Genomic_DNA"/>
</dbReference>
<keyword evidence="3" id="KW-0539">Nucleus</keyword>
<gene>
    <name evidence="5" type="ORF">GCK72_015709</name>
</gene>
<keyword evidence="2 3" id="KW-0238">DNA-binding</keyword>
<dbReference type="GO" id="GO:0000981">
    <property type="term" value="F:DNA-binding transcription factor activity, RNA polymerase II-specific"/>
    <property type="evidence" value="ECO:0007669"/>
    <property type="project" value="TreeGrafter"/>
</dbReference>
<dbReference type="SUPFAM" id="SSF46785">
    <property type="entry name" value="Winged helix' DNA-binding domain"/>
    <property type="match status" value="1"/>
</dbReference>
<dbReference type="PANTHER" id="PTHR11849">
    <property type="entry name" value="ETS"/>
    <property type="match status" value="1"/>
</dbReference>
<dbReference type="Pfam" id="PF00178">
    <property type="entry name" value="Ets"/>
    <property type="match status" value="1"/>
</dbReference>
<sequence>MAPANKENRLPKKPKAAPDPKLRNFLFQLVLKSENDANLSQIIKWTKKENLEFQLVDRQEVARQWSIHKGGNKRMDYESLSRSLRFYYGMNIMRKIPGKNFRYQFIPDDWTRAELAKWNARRFSIATILGSETAGN</sequence>
<dbReference type="InterPro" id="IPR036388">
    <property type="entry name" value="WH-like_DNA-bd_sf"/>
</dbReference>
<dbReference type="PANTHER" id="PTHR11849:SF308">
    <property type="entry name" value="ETS DOMAIN-CONTAINING PROTEIN"/>
    <property type="match status" value="1"/>
</dbReference>